<dbReference type="EMBL" id="BRXX01000069">
    <property type="protein sequence ID" value="GMH87175.1"/>
    <property type="molecule type" value="Genomic_DNA"/>
</dbReference>
<reference evidence="4" key="1">
    <citation type="journal article" date="2023" name="Commun. Biol.">
        <title>Genome analysis of Parmales, the sister group of diatoms, reveals the evolutionary specialization of diatoms from phago-mixotrophs to photoautotrophs.</title>
        <authorList>
            <person name="Ban H."/>
            <person name="Sato S."/>
            <person name="Yoshikawa S."/>
            <person name="Yamada K."/>
            <person name="Nakamura Y."/>
            <person name="Ichinomiya M."/>
            <person name="Sato N."/>
            <person name="Blanc-Mathieu R."/>
            <person name="Endo H."/>
            <person name="Kuwata A."/>
            <person name="Ogata H."/>
        </authorList>
    </citation>
    <scope>NUCLEOTIDE SEQUENCE [LARGE SCALE GENOMIC DNA]</scope>
    <source>
        <strain evidence="4">NIES 3699</strain>
    </source>
</reference>
<dbReference type="Proteomes" id="UP001165160">
    <property type="component" value="Unassembled WGS sequence"/>
</dbReference>
<evidence type="ECO:0000313" key="4">
    <source>
        <dbReference type="Proteomes" id="UP001165160"/>
    </source>
</evidence>
<feature type="transmembrane region" description="Helical" evidence="2">
    <location>
        <begin position="284"/>
        <end position="302"/>
    </location>
</feature>
<proteinExistence type="predicted"/>
<comment type="caution">
    <text evidence="3">The sequence shown here is derived from an EMBL/GenBank/DDBJ whole genome shotgun (WGS) entry which is preliminary data.</text>
</comment>
<keyword evidence="2" id="KW-1133">Transmembrane helix</keyword>
<evidence type="ECO:0000256" key="1">
    <source>
        <dbReference type="SAM" id="Coils"/>
    </source>
</evidence>
<feature type="transmembrane region" description="Helical" evidence="2">
    <location>
        <begin position="125"/>
        <end position="147"/>
    </location>
</feature>
<feature type="transmembrane region" description="Helical" evidence="2">
    <location>
        <begin position="221"/>
        <end position="243"/>
    </location>
</feature>
<feature type="transmembrane region" description="Helical" evidence="2">
    <location>
        <begin position="41"/>
        <end position="60"/>
    </location>
</feature>
<gene>
    <name evidence="3" type="ORF">TrVE_jg6893</name>
</gene>
<sequence>MTRCTPCPQGLTNDDGLCAVLSCKTDEFNNAGKCEKCNNTVSIFIIVGSILSFILVTFYVDKLASGTSKGRQKMIRLKVLATFFQTSELTTMVKISWPTIIFWVMPFRLPMSDAGCLASDMNDEGQMTVAAFFIFTLAPPVLMYLATDFARRNPAFKQSVSNTVIFLATIWYTPVLQMVGKMYDCYEDPDRPGSTYLVADPKLKCYDVDASGATSMSTNRYFVHFVAISIALVVGVGFPYFIVRSIRKLKHSSKLNMESSLASLYQYYSPSMPYFEAIQMLRKAALIFTLSMSGVLGLSPLVQSLSCFSINLIFLLVLYYTEPLVYFPCSLLKNRNLNNLSELLGACVTLAGSILAVIGAISKNNQDTVNVLGILFVIVNVTFAATFFYGFHVDMKRTAENRAALTERSPAINKDSMTTSLTRDYSISLKLANAVKEAEEDFDEVIGFFASTEGKGKVTIAAEMGLIRSQVVVAIKNELKNAQKILRKKQNENAKHDDEADQKLIFMEYKNMLDRVNAAFSEHTKQPISELDDFAAIAKRGRFEFLDNLRILDITLSTPNPLKLPIYDPDPSGNMYSVTFVAPGSLGLGVQSFLNTVSITDTSGVSAGEMLVHGSSNITSGEIKKLDVLKEIDNEPLPTSWGKSSLSQTLTLLKTRPVTLTFSRYSRTSSIRKSMKRTKLSVIAPDPQPNLRPPPPLTT</sequence>
<name>A0A9W7BJA4_9STRA</name>
<accession>A0A9W7BJA4</accession>
<dbReference type="AlphaFoldDB" id="A0A9W7BJA4"/>
<feature type="transmembrane region" description="Helical" evidence="2">
    <location>
        <begin position="159"/>
        <end position="179"/>
    </location>
</feature>
<dbReference type="PANTHER" id="PTHR11319:SF35">
    <property type="entry name" value="OUTER MEMBRANE PROTEIN PMPC-RELATED"/>
    <property type="match status" value="1"/>
</dbReference>
<feature type="coiled-coil region" evidence="1">
    <location>
        <begin position="472"/>
        <end position="499"/>
    </location>
</feature>
<feature type="transmembrane region" description="Helical" evidence="2">
    <location>
        <begin position="308"/>
        <end position="331"/>
    </location>
</feature>
<keyword evidence="4" id="KW-1185">Reference proteome</keyword>
<feature type="transmembrane region" description="Helical" evidence="2">
    <location>
        <begin position="343"/>
        <end position="362"/>
    </location>
</feature>
<keyword evidence="1" id="KW-0175">Coiled coil</keyword>
<protein>
    <submittedName>
        <fullName evidence="3">Uncharacterized protein</fullName>
    </submittedName>
</protein>
<evidence type="ECO:0000256" key="2">
    <source>
        <dbReference type="SAM" id="Phobius"/>
    </source>
</evidence>
<feature type="transmembrane region" description="Helical" evidence="2">
    <location>
        <begin position="368"/>
        <end position="391"/>
    </location>
</feature>
<dbReference type="PANTHER" id="PTHR11319">
    <property type="entry name" value="G PROTEIN-COUPLED RECEPTOR-RELATED"/>
    <property type="match status" value="1"/>
</dbReference>
<keyword evidence="2" id="KW-0812">Transmembrane</keyword>
<evidence type="ECO:0000313" key="3">
    <source>
        <dbReference type="EMBL" id="GMH87175.1"/>
    </source>
</evidence>
<organism evidence="3 4">
    <name type="scientific">Triparma verrucosa</name>
    <dbReference type="NCBI Taxonomy" id="1606542"/>
    <lineage>
        <taxon>Eukaryota</taxon>
        <taxon>Sar</taxon>
        <taxon>Stramenopiles</taxon>
        <taxon>Ochrophyta</taxon>
        <taxon>Bolidophyceae</taxon>
        <taxon>Parmales</taxon>
        <taxon>Triparmaceae</taxon>
        <taxon>Triparma</taxon>
    </lineage>
</organism>
<keyword evidence="2" id="KW-0472">Membrane</keyword>